<comment type="caution">
    <text evidence="1">The sequence shown here is derived from an EMBL/GenBank/DDBJ whole genome shotgun (WGS) entry which is preliminary data.</text>
</comment>
<reference evidence="1 2" key="1">
    <citation type="submission" date="2017-11" db="EMBL/GenBank/DDBJ databases">
        <title>Genomic Encyclopedia of Archaeal and Bacterial Type Strains, Phase II (KMG-II): From Individual Species to Whole Genera.</title>
        <authorList>
            <person name="Goeker M."/>
        </authorList>
    </citation>
    <scope>NUCLEOTIDE SEQUENCE [LARGE SCALE GENOMIC DNA]</scope>
    <source>
        <strain evidence="1 2">DSM 28175</strain>
    </source>
</reference>
<proteinExistence type="predicted"/>
<name>A0A2H9VR04_9SPHI</name>
<gene>
    <name evidence="1" type="ORF">CLV57_0223</name>
</gene>
<sequence length="40" mass="4855">MSINHEFVQLISLKRFSDSVKALFDEKKFYFKYKNILNLV</sequence>
<evidence type="ECO:0000313" key="2">
    <source>
        <dbReference type="Proteomes" id="UP000242687"/>
    </source>
</evidence>
<dbReference type="EMBL" id="PGFJ01000001">
    <property type="protein sequence ID" value="PJJ83244.1"/>
    <property type="molecule type" value="Genomic_DNA"/>
</dbReference>
<evidence type="ECO:0000313" key="1">
    <source>
        <dbReference type="EMBL" id="PJJ83244.1"/>
    </source>
</evidence>
<dbReference type="Proteomes" id="UP000242687">
    <property type="component" value="Unassembled WGS sequence"/>
</dbReference>
<protein>
    <submittedName>
        <fullName evidence="1">Uncharacterized protein</fullName>
    </submittedName>
</protein>
<organism evidence="1 2">
    <name type="scientific">Mucilaginibacter auburnensis</name>
    <dbReference type="NCBI Taxonomy" id="1457233"/>
    <lineage>
        <taxon>Bacteria</taxon>
        <taxon>Pseudomonadati</taxon>
        <taxon>Bacteroidota</taxon>
        <taxon>Sphingobacteriia</taxon>
        <taxon>Sphingobacteriales</taxon>
        <taxon>Sphingobacteriaceae</taxon>
        <taxon>Mucilaginibacter</taxon>
    </lineage>
</organism>
<accession>A0A2H9VR04</accession>
<dbReference type="AlphaFoldDB" id="A0A2H9VR04"/>
<keyword evidence="2" id="KW-1185">Reference proteome</keyword>